<accession>A0A382WB58</accession>
<name>A0A382WB58_9ZZZZ</name>
<proteinExistence type="predicted"/>
<dbReference type="AlphaFoldDB" id="A0A382WB58"/>
<gene>
    <name evidence="1" type="ORF">METZ01_LOCUS408564</name>
</gene>
<evidence type="ECO:0000313" key="1">
    <source>
        <dbReference type="EMBL" id="SVD55710.1"/>
    </source>
</evidence>
<reference evidence="1" key="1">
    <citation type="submission" date="2018-05" db="EMBL/GenBank/DDBJ databases">
        <authorList>
            <person name="Lanie J.A."/>
            <person name="Ng W.-L."/>
            <person name="Kazmierczak K.M."/>
            <person name="Andrzejewski T.M."/>
            <person name="Davidsen T.M."/>
            <person name="Wayne K.J."/>
            <person name="Tettelin H."/>
            <person name="Glass J.I."/>
            <person name="Rusch D."/>
            <person name="Podicherti R."/>
            <person name="Tsui H.-C.T."/>
            <person name="Winkler M.E."/>
        </authorList>
    </citation>
    <scope>NUCLEOTIDE SEQUENCE</scope>
</reference>
<sequence length="109" mass="12124">MCSIIRVIMRPHILDIRRWTLSDNRASAAIPTPATMINAIKLIGTINNHGKNSQPGTPSNTHIARLFLVSLAGPILRRDRSHRENGIMPVGTVYRTQRGFFRGPGSRRG</sequence>
<protein>
    <submittedName>
        <fullName evidence="1">Uncharacterized protein</fullName>
    </submittedName>
</protein>
<dbReference type="EMBL" id="UINC01158262">
    <property type="protein sequence ID" value="SVD55710.1"/>
    <property type="molecule type" value="Genomic_DNA"/>
</dbReference>
<organism evidence="1">
    <name type="scientific">marine metagenome</name>
    <dbReference type="NCBI Taxonomy" id="408172"/>
    <lineage>
        <taxon>unclassified sequences</taxon>
        <taxon>metagenomes</taxon>
        <taxon>ecological metagenomes</taxon>
    </lineage>
</organism>